<dbReference type="AlphaFoldDB" id="A0A9X2VFS6"/>
<dbReference type="Proteomes" id="UP001141259">
    <property type="component" value="Unassembled WGS sequence"/>
</dbReference>
<organism evidence="1 2">
    <name type="scientific">Umezawaea endophytica</name>
    <dbReference type="NCBI Taxonomy" id="1654476"/>
    <lineage>
        <taxon>Bacteria</taxon>
        <taxon>Bacillati</taxon>
        <taxon>Actinomycetota</taxon>
        <taxon>Actinomycetes</taxon>
        <taxon>Pseudonocardiales</taxon>
        <taxon>Pseudonocardiaceae</taxon>
        <taxon>Umezawaea</taxon>
    </lineage>
</organism>
<protein>
    <recommendedName>
        <fullName evidence="3">FXSXX-COOH protein</fullName>
    </recommendedName>
</protein>
<dbReference type="EMBL" id="JANYMP010000001">
    <property type="protein sequence ID" value="MCS7475775.1"/>
    <property type="molecule type" value="Genomic_DNA"/>
</dbReference>
<keyword evidence="2" id="KW-1185">Reference proteome</keyword>
<reference evidence="1" key="1">
    <citation type="submission" date="2022-08" db="EMBL/GenBank/DDBJ databases">
        <authorList>
            <person name="Tistechok S."/>
            <person name="Samborskyy M."/>
            <person name="Roman I."/>
        </authorList>
    </citation>
    <scope>NUCLEOTIDE SEQUENCE</scope>
    <source>
        <strain evidence="1">DSM 103496</strain>
    </source>
</reference>
<evidence type="ECO:0000313" key="2">
    <source>
        <dbReference type="Proteomes" id="UP001141259"/>
    </source>
</evidence>
<accession>A0A9X2VFS6</accession>
<evidence type="ECO:0000313" key="1">
    <source>
        <dbReference type="EMBL" id="MCS7475775.1"/>
    </source>
</evidence>
<name>A0A9X2VFS6_9PSEU</name>
<dbReference type="RefSeq" id="WP_259621279.1">
    <property type="nucleotide sequence ID" value="NZ_JANYMP010000001.1"/>
</dbReference>
<gene>
    <name evidence="1" type="ORF">NZH93_02840</name>
</gene>
<proteinExistence type="predicted"/>
<sequence>MTNSASDLPSEVVDLTSTSLRALRDRPSSVLDRAVHRTIAGVRLGEHDDAVQSQRD</sequence>
<comment type="caution">
    <text evidence="1">The sequence shown here is derived from an EMBL/GenBank/DDBJ whole genome shotgun (WGS) entry which is preliminary data.</text>
</comment>
<evidence type="ECO:0008006" key="3">
    <source>
        <dbReference type="Google" id="ProtNLM"/>
    </source>
</evidence>